<dbReference type="Proteomes" id="UP000033754">
    <property type="component" value="Unassembled WGS sequence"/>
</dbReference>
<accession>A0A0F3N5A4</accession>
<reference evidence="1 2" key="1">
    <citation type="submission" date="2015-01" db="EMBL/GenBank/DDBJ databases">
        <title>Genome Sequencing of Rickettsiales.</title>
        <authorList>
            <person name="Daugherty S.C."/>
            <person name="Su Q."/>
            <person name="Abolude K."/>
            <person name="Beier-Sexton M."/>
            <person name="Carlyon J.A."/>
            <person name="Carter R."/>
            <person name="Day N.P."/>
            <person name="Dumler S.J."/>
            <person name="Dyachenko V."/>
            <person name="Godinez A."/>
            <person name="Kurtti T.J."/>
            <person name="Lichay M."/>
            <person name="Mullins K.E."/>
            <person name="Ott S."/>
            <person name="Pappas-Brown V."/>
            <person name="Paris D.H."/>
            <person name="Patel P."/>
            <person name="Richards A.L."/>
            <person name="Sadzewicz L."/>
            <person name="Sears K."/>
            <person name="Seidman D."/>
            <person name="Sengamalay N."/>
            <person name="Stenos J."/>
            <person name="Tallon L.J."/>
            <person name="Vincent G."/>
            <person name="Fraser C.M."/>
            <person name="Munderloh U."/>
            <person name="Dunning-Hotopp J.C."/>
        </authorList>
    </citation>
    <scope>NUCLEOTIDE SEQUENCE [LARGE SCALE GENOMIC DNA]</scope>
    <source>
        <strain evidence="1 2">NCH-1</strain>
    </source>
</reference>
<comment type="caution">
    <text evidence="1">The sequence shown here is derived from an EMBL/GenBank/DDBJ whole genome shotgun (WGS) entry which is preliminary data.</text>
</comment>
<evidence type="ECO:0000313" key="1">
    <source>
        <dbReference type="EMBL" id="KJV62921.1"/>
    </source>
</evidence>
<dbReference type="EMBL" id="LANT01000009">
    <property type="protein sequence ID" value="KJV62921.1"/>
    <property type="molecule type" value="Genomic_DNA"/>
</dbReference>
<organism evidence="1 2">
    <name type="scientific">Anaplasma phagocytophilum str. NCH-1</name>
    <dbReference type="NCBI Taxonomy" id="1359161"/>
    <lineage>
        <taxon>Bacteria</taxon>
        <taxon>Pseudomonadati</taxon>
        <taxon>Pseudomonadota</taxon>
        <taxon>Alphaproteobacteria</taxon>
        <taxon>Rickettsiales</taxon>
        <taxon>Anaplasmataceae</taxon>
        <taxon>Anaplasma</taxon>
        <taxon>phagocytophilum group</taxon>
    </lineage>
</organism>
<sequence length="46" mass="5065">MLKRRITPVAPMRAKDVAVCGVGAYDTGTSRGSMTKELIYKICYNV</sequence>
<proteinExistence type="predicted"/>
<name>A0A0F3N5A4_ANAPH</name>
<dbReference type="AlphaFoldDB" id="A0A0F3N5A4"/>
<protein>
    <submittedName>
        <fullName evidence="1">Uncharacterized protein</fullName>
    </submittedName>
</protein>
<evidence type="ECO:0000313" key="2">
    <source>
        <dbReference type="Proteomes" id="UP000033754"/>
    </source>
</evidence>
<gene>
    <name evidence="1" type="ORF">EPHNCH_1477</name>
</gene>